<dbReference type="PROSITE" id="PS50928">
    <property type="entry name" value="ABC_TM1"/>
    <property type="match status" value="2"/>
</dbReference>
<feature type="domain" description="ABC transmembrane type-1" evidence="8">
    <location>
        <begin position="319"/>
        <end position="505"/>
    </location>
</feature>
<sequence>MFRKYFLKNLANLGFGLAIVFFLAIIFLPAVFILSYFFKAKDFFTPEVIKAILASFEIGLLVTFINLVFGLPLAWLIARSKAKIVKILDNLIDLSLVVPTAALGFSIYLYWGSQYGLGRLFGLEAGLFSQGPILIILLHVVFTLPYMIRSIAAAIVEIEPAYEQAALTLGANRFTIFRSISLPLFKDGIIGGSILTFTRSLSETGATMMVAGLFATAPILIVGFKQAGQMPQAAGVSIVMILAAIIILFLSKLLLGQKSFKMERVYPKLEKSLLKLKTLKNIILGLFFVLIIFIPTIYIIVFNLANLQLLFSSVLIKSLVVSFVLAFIVTIINLFFSAPIAYLIARNKFGLGYFLDSLNEVVLLVPTTALGLSLVLFWQYFFTHEFIILILAHLSFSFPLLVKPLIAAFKNIPVSLEEAAYSLGANKKQMFITILLPIIRPALIAGSIMAFMRSLSETGATLAVAANIKTIPVLIVDFVNQNELGQAAFASAILLIIAFIFLMILKSNKFSQNKF</sequence>
<keyword evidence="4 7" id="KW-0812">Transmembrane</keyword>
<feature type="transmembrane region" description="Helical" evidence="7">
    <location>
        <begin position="90"/>
        <end position="111"/>
    </location>
</feature>
<name>A0A1G1XN21_9BACT</name>
<keyword evidence="3" id="KW-1003">Cell membrane</keyword>
<dbReference type="SUPFAM" id="SSF161098">
    <property type="entry name" value="MetI-like"/>
    <property type="match status" value="2"/>
</dbReference>
<dbReference type="Gene3D" id="1.10.3720.10">
    <property type="entry name" value="MetI-like"/>
    <property type="match status" value="2"/>
</dbReference>
<keyword evidence="2 7" id="KW-0813">Transport</keyword>
<feature type="domain" description="ABC transmembrane type-1" evidence="8">
    <location>
        <begin position="52"/>
        <end position="251"/>
    </location>
</feature>
<dbReference type="InterPro" id="IPR000515">
    <property type="entry name" value="MetI-like"/>
</dbReference>
<feature type="transmembrane region" description="Helical" evidence="7">
    <location>
        <begin position="12"/>
        <end position="38"/>
    </location>
</feature>
<evidence type="ECO:0000256" key="6">
    <source>
        <dbReference type="ARBA" id="ARBA00023136"/>
    </source>
</evidence>
<keyword evidence="5 7" id="KW-1133">Transmembrane helix</keyword>
<feature type="transmembrane region" description="Helical" evidence="7">
    <location>
        <begin position="131"/>
        <end position="148"/>
    </location>
</feature>
<dbReference type="AlphaFoldDB" id="A0A1G1XN21"/>
<evidence type="ECO:0000256" key="1">
    <source>
        <dbReference type="ARBA" id="ARBA00004651"/>
    </source>
</evidence>
<feature type="transmembrane region" description="Helical" evidence="7">
    <location>
        <begin position="357"/>
        <end position="380"/>
    </location>
</feature>
<feature type="transmembrane region" description="Helical" evidence="7">
    <location>
        <begin position="205"/>
        <end position="224"/>
    </location>
</feature>
<dbReference type="Proteomes" id="UP000176498">
    <property type="component" value="Unassembled WGS sequence"/>
</dbReference>
<evidence type="ECO:0000256" key="4">
    <source>
        <dbReference type="ARBA" id="ARBA00022692"/>
    </source>
</evidence>
<evidence type="ECO:0000259" key="8">
    <source>
        <dbReference type="PROSITE" id="PS50928"/>
    </source>
</evidence>
<evidence type="ECO:0000313" key="9">
    <source>
        <dbReference type="EMBL" id="OGY41429.1"/>
    </source>
</evidence>
<reference evidence="9 10" key="1">
    <citation type="journal article" date="2016" name="Nat. Commun.">
        <title>Thousands of microbial genomes shed light on interconnected biogeochemical processes in an aquifer system.</title>
        <authorList>
            <person name="Anantharaman K."/>
            <person name="Brown C.T."/>
            <person name="Hug L.A."/>
            <person name="Sharon I."/>
            <person name="Castelle C.J."/>
            <person name="Probst A.J."/>
            <person name="Thomas B.C."/>
            <person name="Singh A."/>
            <person name="Wilkins M.J."/>
            <person name="Karaoz U."/>
            <person name="Brodie E.L."/>
            <person name="Williams K.H."/>
            <person name="Hubbard S.S."/>
            <person name="Banfield J.F."/>
        </authorList>
    </citation>
    <scope>NUCLEOTIDE SEQUENCE [LARGE SCALE GENOMIC DNA]</scope>
</reference>
<evidence type="ECO:0000256" key="7">
    <source>
        <dbReference type="RuleBase" id="RU363032"/>
    </source>
</evidence>
<dbReference type="PANTHER" id="PTHR30183:SF7">
    <property type="entry name" value="FERRIC TRANSPORT SYSTEM PERMEASE PROTEIN FBPB 1-RELATED"/>
    <property type="match status" value="1"/>
</dbReference>
<dbReference type="GO" id="GO:0055085">
    <property type="term" value="P:transmembrane transport"/>
    <property type="evidence" value="ECO:0007669"/>
    <property type="project" value="InterPro"/>
</dbReference>
<feature type="transmembrane region" description="Helical" evidence="7">
    <location>
        <begin position="386"/>
        <end position="409"/>
    </location>
</feature>
<feature type="transmembrane region" description="Helical" evidence="7">
    <location>
        <begin position="236"/>
        <end position="255"/>
    </location>
</feature>
<dbReference type="EMBL" id="MHHZ01000018">
    <property type="protein sequence ID" value="OGY41429.1"/>
    <property type="molecule type" value="Genomic_DNA"/>
</dbReference>
<feature type="transmembrane region" description="Helical" evidence="7">
    <location>
        <begin position="58"/>
        <end position="78"/>
    </location>
</feature>
<evidence type="ECO:0000313" key="10">
    <source>
        <dbReference type="Proteomes" id="UP000176498"/>
    </source>
</evidence>
<gene>
    <name evidence="9" type="ORF">A2Y82_00730</name>
</gene>
<comment type="subcellular location">
    <subcellularLocation>
        <location evidence="1 7">Cell membrane</location>
        <topology evidence="1 7">Multi-pass membrane protein</topology>
    </subcellularLocation>
</comment>
<dbReference type="InterPro" id="IPR035906">
    <property type="entry name" value="MetI-like_sf"/>
</dbReference>
<organism evidence="9 10">
    <name type="scientific">Candidatus Buchananbacteria bacterium RBG_13_36_9</name>
    <dbReference type="NCBI Taxonomy" id="1797530"/>
    <lineage>
        <taxon>Bacteria</taxon>
        <taxon>Candidatus Buchananiibacteriota</taxon>
    </lineage>
</organism>
<dbReference type="CDD" id="cd06261">
    <property type="entry name" value="TM_PBP2"/>
    <property type="match status" value="2"/>
</dbReference>
<dbReference type="Pfam" id="PF00528">
    <property type="entry name" value="BPD_transp_1"/>
    <property type="match status" value="2"/>
</dbReference>
<feature type="transmembrane region" description="Helical" evidence="7">
    <location>
        <begin position="487"/>
        <end position="505"/>
    </location>
</feature>
<evidence type="ECO:0000256" key="5">
    <source>
        <dbReference type="ARBA" id="ARBA00022989"/>
    </source>
</evidence>
<evidence type="ECO:0000256" key="3">
    <source>
        <dbReference type="ARBA" id="ARBA00022475"/>
    </source>
</evidence>
<dbReference type="GO" id="GO:0005886">
    <property type="term" value="C:plasma membrane"/>
    <property type="evidence" value="ECO:0007669"/>
    <property type="project" value="UniProtKB-SubCell"/>
</dbReference>
<dbReference type="PANTHER" id="PTHR30183">
    <property type="entry name" value="MOLYBDENUM TRANSPORT SYSTEM PERMEASE PROTEIN MODB"/>
    <property type="match status" value="1"/>
</dbReference>
<comment type="caution">
    <text evidence="9">The sequence shown here is derived from an EMBL/GenBank/DDBJ whole genome shotgun (WGS) entry which is preliminary data.</text>
</comment>
<feature type="transmembrane region" description="Helical" evidence="7">
    <location>
        <begin position="321"/>
        <end position="345"/>
    </location>
</feature>
<evidence type="ECO:0000256" key="2">
    <source>
        <dbReference type="ARBA" id="ARBA00022448"/>
    </source>
</evidence>
<keyword evidence="6 7" id="KW-0472">Membrane</keyword>
<protein>
    <recommendedName>
        <fullName evidence="8">ABC transmembrane type-1 domain-containing protein</fullName>
    </recommendedName>
</protein>
<accession>A0A1G1XN21</accession>
<feature type="transmembrane region" description="Helical" evidence="7">
    <location>
        <begin position="430"/>
        <end position="452"/>
    </location>
</feature>
<comment type="similarity">
    <text evidence="7">Belongs to the binding-protein-dependent transport system permease family.</text>
</comment>
<proteinExistence type="inferred from homology"/>
<feature type="transmembrane region" description="Helical" evidence="7">
    <location>
        <begin position="281"/>
        <end position="301"/>
    </location>
</feature>